<dbReference type="Gene3D" id="3.30.420.10">
    <property type="entry name" value="Ribonuclease H-like superfamily/Ribonuclease H"/>
    <property type="match status" value="1"/>
</dbReference>
<dbReference type="GO" id="GO:0000287">
    <property type="term" value="F:magnesium ion binding"/>
    <property type="evidence" value="ECO:0007669"/>
    <property type="project" value="UniProtKB-UniRule"/>
</dbReference>
<feature type="compositionally biased region" description="Polar residues" evidence="11">
    <location>
        <begin position="1"/>
        <end position="10"/>
    </location>
</feature>
<accession>A0A4V2E293</accession>
<sequence length="197" mass="21258">MPTPPESSGQATEATTPTDASSASSSDALPTVKAIYTDGACSGNPGPGGWGTVLYFDDGSVHELGGRADQTTNNRMEMQAAIAGLQALIATGQTTPVELFTDSEYVKKGITQWISGWKRRDWQTSAKKPVLNKDLWQELDTVNQAAKQQTGAPIQWTYVRGHTGNVGNERCDEIARAFSQNQTISLKQHPQARHLNA</sequence>
<dbReference type="EC" id="3.1.26.4" evidence="4 10"/>
<feature type="binding site" evidence="10">
    <location>
        <position position="102"/>
    </location>
    <ligand>
        <name>Mg(2+)</name>
        <dbReference type="ChEBI" id="CHEBI:18420"/>
        <label>1</label>
    </ligand>
</feature>
<keyword evidence="9 10" id="KW-0460">Magnesium</keyword>
<dbReference type="Pfam" id="PF00075">
    <property type="entry name" value="RNase_H"/>
    <property type="match status" value="1"/>
</dbReference>
<dbReference type="PANTHER" id="PTHR10642">
    <property type="entry name" value="RIBONUCLEASE H1"/>
    <property type="match status" value="1"/>
</dbReference>
<evidence type="ECO:0000256" key="1">
    <source>
        <dbReference type="ARBA" id="ARBA00000077"/>
    </source>
</evidence>
<dbReference type="GO" id="GO:0003676">
    <property type="term" value="F:nucleic acid binding"/>
    <property type="evidence" value="ECO:0007669"/>
    <property type="project" value="InterPro"/>
</dbReference>
<dbReference type="CDD" id="cd09278">
    <property type="entry name" value="RNase_HI_prokaryote_like"/>
    <property type="match status" value="1"/>
</dbReference>
<dbReference type="GO" id="GO:0043137">
    <property type="term" value="P:DNA replication, removal of RNA primer"/>
    <property type="evidence" value="ECO:0007669"/>
    <property type="project" value="TreeGrafter"/>
</dbReference>
<dbReference type="PROSITE" id="PS50879">
    <property type="entry name" value="RNASE_H_1"/>
    <property type="match status" value="1"/>
</dbReference>
<evidence type="ECO:0000313" key="14">
    <source>
        <dbReference type="Proteomes" id="UP000292459"/>
    </source>
</evidence>
<reference evidence="13 14" key="1">
    <citation type="submission" date="2018-11" db="EMBL/GenBank/DDBJ databases">
        <title>Whole genome sequencing of an environmental sample.</title>
        <authorList>
            <person name="Sarangi A.N."/>
            <person name="Singh D."/>
            <person name="Tripathy S."/>
        </authorList>
    </citation>
    <scope>NUCLEOTIDE SEQUENCE [LARGE SCALE GENOMIC DNA]</scope>
    <source>
        <strain evidence="13 14">Lakshadweep</strain>
    </source>
</reference>
<comment type="function">
    <text evidence="10">Endonuclease that specifically degrades the RNA of RNA-DNA hybrids.</text>
</comment>
<feature type="binding site" evidence="10">
    <location>
        <position position="38"/>
    </location>
    <ligand>
        <name>Mg(2+)</name>
        <dbReference type="ChEBI" id="CHEBI:18420"/>
        <label>1</label>
    </ligand>
</feature>
<evidence type="ECO:0000256" key="3">
    <source>
        <dbReference type="ARBA" id="ARBA00011245"/>
    </source>
</evidence>
<dbReference type="InterPro" id="IPR012337">
    <property type="entry name" value="RNaseH-like_sf"/>
</dbReference>
<evidence type="ECO:0000313" key="13">
    <source>
        <dbReference type="EMBL" id="RZM77452.1"/>
    </source>
</evidence>
<comment type="caution">
    <text evidence="13">The sequence shown here is derived from an EMBL/GenBank/DDBJ whole genome shotgun (WGS) entry which is preliminary data.</text>
</comment>
<comment type="subcellular location">
    <subcellularLocation>
        <location evidence="10">Cytoplasm</location>
    </subcellularLocation>
</comment>
<comment type="cofactor">
    <cofactor evidence="10">
        <name>Mg(2+)</name>
        <dbReference type="ChEBI" id="CHEBI:18420"/>
    </cofactor>
    <text evidence="10">Binds 1 Mg(2+) ion per subunit. May bind a second metal ion at a regulatory site, or after substrate binding.</text>
</comment>
<dbReference type="GO" id="GO:0005737">
    <property type="term" value="C:cytoplasm"/>
    <property type="evidence" value="ECO:0007669"/>
    <property type="project" value="UniProtKB-SubCell"/>
</dbReference>
<keyword evidence="8 10" id="KW-0378">Hydrolase</keyword>
<evidence type="ECO:0000256" key="6">
    <source>
        <dbReference type="ARBA" id="ARBA00022723"/>
    </source>
</evidence>
<feature type="binding site" evidence="10">
    <location>
        <position position="38"/>
    </location>
    <ligand>
        <name>Mg(2+)</name>
        <dbReference type="ChEBI" id="CHEBI:18420"/>
        <label>2</label>
    </ligand>
</feature>
<evidence type="ECO:0000259" key="12">
    <source>
        <dbReference type="PROSITE" id="PS50879"/>
    </source>
</evidence>
<keyword evidence="7 10" id="KW-0255">Endonuclease</keyword>
<keyword evidence="6 10" id="KW-0479">Metal-binding</keyword>
<evidence type="ECO:0000256" key="11">
    <source>
        <dbReference type="SAM" id="MobiDB-lite"/>
    </source>
</evidence>
<keyword evidence="5 10" id="KW-0540">Nuclease</keyword>
<dbReference type="InterPro" id="IPR002156">
    <property type="entry name" value="RNaseH_domain"/>
</dbReference>
<keyword evidence="14" id="KW-1185">Reference proteome</keyword>
<dbReference type="InterPro" id="IPR050092">
    <property type="entry name" value="RNase_H"/>
</dbReference>
<evidence type="ECO:0000256" key="8">
    <source>
        <dbReference type="ARBA" id="ARBA00022801"/>
    </source>
</evidence>
<comment type="catalytic activity">
    <reaction evidence="1 10">
        <text>Endonucleolytic cleavage to 5'-phosphomonoester.</text>
        <dbReference type="EC" id="3.1.26.4"/>
    </reaction>
</comment>
<dbReference type="AlphaFoldDB" id="A0A4V2E293"/>
<evidence type="ECO:0000256" key="10">
    <source>
        <dbReference type="HAMAP-Rule" id="MF_00042"/>
    </source>
</evidence>
<evidence type="ECO:0000256" key="5">
    <source>
        <dbReference type="ARBA" id="ARBA00022722"/>
    </source>
</evidence>
<dbReference type="InterPro" id="IPR022892">
    <property type="entry name" value="RNaseHI"/>
</dbReference>
<organism evidence="13 14">
    <name type="scientific">Leptolyngbya iicbica LK</name>
    <dbReference type="NCBI Taxonomy" id="2294035"/>
    <lineage>
        <taxon>Bacteria</taxon>
        <taxon>Bacillati</taxon>
        <taxon>Cyanobacteriota</taxon>
        <taxon>Cyanophyceae</taxon>
        <taxon>Leptolyngbyales</taxon>
        <taxon>Leptolyngbyaceae</taxon>
        <taxon>Leptolyngbya group</taxon>
        <taxon>Leptolyngbya</taxon>
        <taxon>Leptolyngbya iicbica</taxon>
    </lineage>
</organism>
<dbReference type="OrthoDB" id="7845843at2"/>
<name>A0A4V2E293_9CYAN</name>
<evidence type="ECO:0000256" key="4">
    <source>
        <dbReference type="ARBA" id="ARBA00012180"/>
    </source>
</evidence>
<dbReference type="EMBL" id="QVFV01000004">
    <property type="protein sequence ID" value="RZM77452.1"/>
    <property type="molecule type" value="Genomic_DNA"/>
</dbReference>
<evidence type="ECO:0000256" key="9">
    <source>
        <dbReference type="ARBA" id="ARBA00022842"/>
    </source>
</evidence>
<keyword evidence="10" id="KW-0963">Cytoplasm</keyword>
<feature type="domain" description="RNase H type-1" evidence="12">
    <location>
        <begin position="29"/>
        <end position="180"/>
    </location>
</feature>
<comment type="similarity">
    <text evidence="2 10">Belongs to the RNase H family.</text>
</comment>
<gene>
    <name evidence="10" type="primary">rnhA</name>
    <name evidence="13" type="ORF">DYY88_16730</name>
</gene>
<proteinExistence type="inferred from homology"/>
<dbReference type="InterPro" id="IPR036397">
    <property type="entry name" value="RNaseH_sf"/>
</dbReference>
<comment type="subunit">
    <text evidence="3 10">Monomer.</text>
</comment>
<dbReference type="SUPFAM" id="SSF53098">
    <property type="entry name" value="Ribonuclease H-like"/>
    <property type="match status" value="1"/>
</dbReference>
<evidence type="ECO:0000256" key="7">
    <source>
        <dbReference type="ARBA" id="ARBA00022759"/>
    </source>
</evidence>
<dbReference type="GO" id="GO:0004523">
    <property type="term" value="F:RNA-DNA hybrid ribonuclease activity"/>
    <property type="evidence" value="ECO:0007669"/>
    <property type="project" value="UniProtKB-UniRule"/>
</dbReference>
<feature type="compositionally biased region" description="Low complexity" evidence="11">
    <location>
        <begin position="11"/>
        <end position="27"/>
    </location>
</feature>
<evidence type="ECO:0000256" key="2">
    <source>
        <dbReference type="ARBA" id="ARBA00005300"/>
    </source>
</evidence>
<protein>
    <recommendedName>
        <fullName evidence="4 10">Ribonuclease H</fullName>
        <shortName evidence="10">RNase H</shortName>
        <ecNumber evidence="4 10">3.1.26.4</ecNumber>
    </recommendedName>
</protein>
<feature type="region of interest" description="Disordered" evidence="11">
    <location>
        <begin position="1"/>
        <end position="27"/>
    </location>
</feature>
<dbReference type="Proteomes" id="UP000292459">
    <property type="component" value="Unassembled WGS sequence"/>
</dbReference>
<feature type="binding site" evidence="10">
    <location>
        <position position="172"/>
    </location>
    <ligand>
        <name>Mg(2+)</name>
        <dbReference type="ChEBI" id="CHEBI:18420"/>
        <label>2</label>
    </ligand>
</feature>
<dbReference type="PANTHER" id="PTHR10642:SF26">
    <property type="entry name" value="RIBONUCLEASE H1"/>
    <property type="match status" value="1"/>
</dbReference>
<dbReference type="HAMAP" id="MF_00042">
    <property type="entry name" value="RNase_H"/>
    <property type="match status" value="1"/>
</dbReference>
<feature type="binding site" evidence="10">
    <location>
        <position position="77"/>
    </location>
    <ligand>
        <name>Mg(2+)</name>
        <dbReference type="ChEBI" id="CHEBI:18420"/>
        <label>1</label>
    </ligand>
</feature>
<dbReference type="NCBIfam" id="NF001236">
    <property type="entry name" value="PRK00203.1"/>
    <property type="match status" value="1"/>
</dbReference>